<sequence>MTTTPPPPALTSPAAPPRGRALVLLFLVFLLGAASGIGGGLLLLRGLAHRAWAGELGEHSPIEIVTSSMEHQIAAELQLTPEERQAVQDELAVTVQRFRDLRLKLRSDSRDIVEDTVQRIEQRLPPEKRAELRARAGTRLRPWGLMK</sequence>
<keyword evidence="3" id="KW-1185">Reference proteome</keyword>
<accession>A0A1T4Z334</accession>
<dbReference type="STRING" id="48467.SAMN02745166_04945"/>
<evidence type="ECO:0000313" key="3">
    <source>
        <dbReference type="Proteomes" id="UP000190774"/>
    </source>
</evidence>
<evidence type="ECO:0000313" key="2">
    <source>
        <dbReference type="EMBL" id="SKB08459.1"/>
    </source>
</evidence>
<keyword evidence="1" id="KW-0812">Transmembrane</keyword>
<dbReference type="Proteomes" id="UP000190774">
    <property type="component" value="Unassembled WGS sequence"/>
</dbReference>
<keyword evidence="1" id="KW-1133">Transmembrane helix</keyword>
<feature type="transmembrane region" description="Helical" evidence="1">
    <location>
        <begin position="20"/>
        <end position="44"/>
    </location>
</feature>
<reference evidence="3" key="1">
    <citation type="submission" date="2017-02" db="EMBL/GenBank/DDBJ databases">
        <authorList>
            <person name="Varghese N."/>
            <person name="Submissions S."/>
        </authorList>
    </citation>
    <scope>NUCLEOTIDE SEQUENCE [LARGE SCALE GENOMIC DNA]</scope>
    <source>
        <strain evidence="3">ATCC 700200</strain>
    </source>
</reference>
<name>A0A1T4Z334_9BACT</name>
<gene>
    <name evidence="2" type="ORF">SAMN02745166_04945</name>
</gene>
<keyword evidence="1" id="KW-0472">Membrane</keyword>
<protein>
    <recommendedName>
        <fullName evidence="4">Heavy-metal resistance</fullName>
    </recommendedName>
</protein>
<evidence type="ECO:0008006" key="4">
    <source>
        <dbReference type="Google" id="ProtNLM"/>
    </source>
</evidence>
<dbReference type="AlphaFoldDB" id="A0A1T4Z334"/>
<dbReference type="EMBL" id="FUYE01000027">
    <property type="protein sequence ID" value="SKB08459.1"/>
    <property type="molecule type" value="Genomic_DNA"/>
</dbReference>
<evidence type="ECO:0000256" key="1">
    <source>
        <dbReference type="SAM" id="Phobius"/>
    </source>
</evidence>
<organism evidence="2 3">
    <name type="scientific">Prosthecobacter debontii</name>
    <dbReference type="NCBI Taxonomy" id="48467"/>
    <lineage>
        <taxon>Bacteria</taxon>
        <taxon>Pseudomonadati</taxon>
        <taxon>Verrucomicrobiota</taxon>
        <taxon>Verrucomicrobiia</taxon>
        <taxon>Verrucomicrobiales</taxon>
        <taxon>Verrucomicrobiaceae</taxon>
        <taxon>Prosthecobacter</taxon>
    </lineage>
</organism>
<dbReference type="RefSeq" id="WP_078816047.1">
    <property type="nucleotide sequence ID" value="NZ_FUYE01000027.1"/>
</dbReference>
<proteinExistence type="predicted"/>